<keyword evidence="1" id="KW-1133">Transmembrane helix</keyword>
<dbReference type="Gene3D" id="3.40.30.10">
    <property type="entry name" value="Glutaredoxin"/>
    <property type="match status" value="1"/>
</dbReference>
<keyword evidence="4" id="KW-1185">Reference proteome</keyword>
<feature type="transmembrane region" description="Helical" evidence="1">
    <location>
        <begin position="20"/>
        <end position="43"/>
    </location>
</feature>
<dbReference type="Proteomes" id="UP001549320">
    <property type="component" value="Unassembled WGS sequence"/>
</dbReference>
<evidence type="ECO:0000313" key="3">
    <source>
        <dbReference type="EMBL" id="MET4576619.1"/>
    </source>
</evidence>
<evidence type="ECO:0000259" key="2">
    <source>
        <dbReference type="PROSITE" id="PS51352"/>
    </source>
</evidence>
<sequence>MSHTNFSLNNHPMEDADLRALLASTLASLPAGAAVVCLCAAWCGTCREFQPGFEQAALEHPQIAFRWVDIEDEADALGDLDIETFPTLVIGDAQTVRFHGPVLPQPGQIGRLLRSLGI</sequence>
<proteinExistence type="predicted"/>
<gene>
    <name evidence="3" type="ORF">ABIE13_001728</name>
</gene>
<dbReference type="Pfam" id="PF00085">
    <property type="entry name" value="Thioredoxin"/>
    <property type="match status" value="1"/>
</dbReference>
<protein>
    <submittedName>
        <fullName evidence="3">Thioredoxin 1</fullName>
    </submittedName>
</protein>
<dbReference type="EMBL" id="JBEPSH010000003">
    <property type="protein sequence ID" value="MET4576619.1"/>
    <property type="molecule type" value="Genomic_DNA"/>
</dbReference>
<keyword evidence="1" id="KW-0472">Membrane</keyword>
<evidence type="ECO:0000313" key="4">
    <source>
        <dbReference type="Proteomes" id="UP001549320"/>
    </source>
</evidence>
<keyword evidence="1" id="KW-0812">Transmembrane</keyword>
<comment type="caution">
    <text evidence="3">The sequence shown here is derived from an EMBL/GenBank/DDBJ whole genome shotgun (WGS) entry which is preliminary data.</text>
</comment>
<dbReference type="SUPFAM" id="SSF52833">
    <property type="entry name" value="Thioredoxin-like"/>
    <property type="match status" value="1"/>
</dbReference>
<dbReference type="PROSITE" id="PS51352">
    <property type="entry name" value="THIOREDOXIN_2"/>
    <property type="match status" value="1"/>
</dbReference>
<dbReference type="InterPro" id="IPR013766">
    <property type="entry name" value="Thioredoxin_domain"/>
</dbReference>
<accession>A0ABV2Q6F9</accession>
<dbReference type="InterPro" id="IPR036249">
    <property type="entry name" value="Thioredoxin-like_sf"/>
</dbReference>
<reference evidence="3 4" key="1">
    <citation type="submission" date="2024-06" db="EMBL/GenBank/DDBJ databases">
        <title>Sorghum-associated microbial communities from plants grown in Nebraska, USA.</title>
        <authorList>
            <person name="Schachtman D."/>
        </authorList>
    </citation>
    <scope>NUCLEOTIDE SEQUENCE [LARGE SCALE GENOMIC DNA]</scope>
    <source>
        <strain evidence="3 4">2709</strain>
    </source>
</reference>
<name>A0ABV2Q6F9_9BURK</name>
<dbReference type="CDD" id="cd02947">
    <property type="entry name" value="TRX_family"/>
    <property type="match status" value="1"/>
</dbReference>
<dbReference type="RefSeq" id="WP_354442688.1">
    <property type="nucleotide sequence ID" value="NZ_JBEPSH010000003.1"/>
</dbReference>
<evidence type="ECO:0000256" key="1">
    <source>
        <dbReference type="SAM" id="Phobius"/>
    </source>
</evidence>
<organism evidence="3 4">
    <name type="scientific">Ottowia thiooxydans</name>
    <dbReference type="NCBI Taxonomy" id="219182"/>
    <lineage>
        <taxon>Bacteria</taxon>
        <taxon>Pseudomonadati</taxon>
        <taxon>Pseudomonadota</taxon>
        <taxon>Betaproteobacteria</taxon>
        <taxon>Burkholderiales</taxon>
        <taxon>Comamonadaceae</taxon>
        <taxon>Ottowia</taxon>
    </lineage>
</organism>
<feature type="domain" description="Thioredoxin" evidence="2">
    <location>
        <begin position="7"/>
        <end position="118"/>
    </location>
</feature>